<dbReference type="EMBL" id="CADCXV010001030">
    <property type="protein sequence ID" value="CAB0040514.1"/>
    <property type="molecule type" value="Genomic_DNA"/>
</dbReference>
<sequence>MIEGEKTVSSLSTRRIRKESSVAYDSARLCDRVLRVSSIELSKCGMWTKIESMSAEDVMASLRDKKLSGQGGEQFCRERLFRARLKRLPATFTHDVPWDVNLDDLPDQVSLCESVLDQTMIELSDDAAKKLPEQVNDSEKAMFEGDFEARLMSMILEAVRREVNRALGERAKPPVEVAGADVLGALGDAGLRRPALRGRGGTHWQCDRGERGDAPVERSDLDEITLVSSECVAAPHFSTQDRVCEEESEPEEAHEIITRAEIHEMSEKRQAEDGRQRIYIDIAAMSQENRFFVNVQVGKFTYRALKDSGVQCCLAGPKMMQDLADRIMPSPTVIGFANSQDDSSSGCVPVMMQIDREAGRVVFECVEILPMEMVLGADFGRRWKIDIGMGRDQWRLNDGPWHDFAKPSEAKGLSHAITAECTGITVKPSERELVLQKVMRLIPNVSG</sequence>
<dbReference type="InterPro" id="IPR021109">
    <property type="entry name" value="Peptidase_aspartic_dom_sf"/>
</dbReference>
<evidence type="ECO:0000313" key="1">
    <source>
        <dbReference type="EMBL" id="CAB0040514.1"/>
    </source>
</evidence>
<reference evidence="1 2" key="1">
    <citation type="submission" date="2020-02" db="EMBL/GenBank/DDBJ databases">
        <authorList>
            <person name="Ferguson B K."/>
        </authorList>
    </citation>
    <scope>NUCLEOTIDE SEQUENCE [LARGE SCALE GENOMIC DNA]</scope>
</reference>
<dbReference type="CDD" id="cd00303">
    <property type="entry name" value="retropepsin_like"/>
    <property type="match status" value="1"/>
</dbReference>
<dbReference type="Gene3D" id="2.40.70.10">
    <property type="entry name" value="Acid Proteases"/>
    <property type="match status" value="1"/>
</dbReference>
<protein>
    <submittedName>
        <fullName evidence="1">Uncharacterized protein</fullName>
    </submittedName>
</protein>
<gene>
    <name evidence="1" type="ORF">TBRA_LOCUS12217</name>
</gene>
<evidence type="ECO:0000313" key="2">
    <source>
        <dbReference type="Proteomes" id="UP000479190"/>
    </source>
</evidence>
<dbReference type="Proteomes" id="UP000479190">
    <property type="component" value="Unassembled WGS sequence"/>
</dbReference>
<organism evidence="1 2">
    <name type="scientific">Trichogramma brassicae</name>
    <dbReference type="NCBI Taxonomy" id="86971"/>
    <lineage>
        <taxon>Eukaryota</taxon>
        <taxon>Metazoa</taxon>
        <taxon>Ecdysozoa</taxon>
        <taxon>Arthropoda</taxon>
        <taxon>Hexapoda</taxon>
        <taxon>Insecta</taxon>
        <taxon>Pterygota</taxon>
        <taxon>Neoptera</taxon>
        <taxon>Endopterygota</taxon>
        <taxon>Hymenoptera</taxon>
        <taxon>Apocrita</taxon>
        <taxon>Proctotrupomorpha</taxon>
        <taxon>Chalcidoidea</taxon>
        <taxon>Trichogrammatidae</taxon>
        <taxon>Trichogramma</taxon>
    </lineage>
</organism>
<name>A0A6H5IX04_9HYME</name>
<keyword evidence="2" id="KW-1185">Reference proteome</keyword>
<dbReference type="AlphaFoldDB" id="A0A6H5IX04"/>
<accession>A0A6H5IX04</accession>
<proteinExistence type="predicted"/>